<evidence type="ECO:0000313" key="2">
    <source>
        <dbReference type="Proteomes" id="UP001202328"/>
    </source>
</evidence>
<proteinExistence type="predicted"/>
<protein>
    <submittedName>
        <fullName evidence="1">Uncharacterized protein</fullName>
    </submittedName>
</protein>
<accession>A0AAD4T272</accession>
<name>A0AAD4T272_9MAGN</name>
<comment type="caution">
    <text evidence="1">The sequence shown here is derived from an EMBL/GenBank/DDBJ whole genome shotgun (WGS) entry which is preliminary data.</text>
</comment>
<dbReference type="Proteomes" id="UP001202328">
    <property type="component" value="Unassembled WGS sequence"/>
</dbReference>
<gene>
    <name evidence="1" type="ORF">MKW98_012622</name>
</gene>
<organism evidence="1 2">
    <name type="scientific">Papaver atlanticum</name>
    <dbReference type="NCBI Taxonomy" id="357466"/>
    <lineage>
        <taxon>Eukaryota</taxon>
        <taxon>Viridiplantae</taxon>
        <taxon>Streptophyta</taxon>
        <taxon>Embryophyta</taxon>
        <taxon>Tracheophyta</taxon>
        <taxon>Spermatophyta</taxon>
        <taxon>Magnoliopsida</taxon>
        <taxon>Ranunculales</taxon>
        <taxon>Papaveraceae</taxon>
        <taxon>Papaveroideae</taxon>
        <taxon>Papaver</taxon>
    </lineage>
</organism>
<dbReference type="AlphaFoldDB" id="A0AAD4T272"/>
<keyword evidence="2" id="KW-1185">Reference proteome</keyword>
<sequence length="143" mass="15930">MNTIKGSKERLFRMMSLMRRIYFSKVYNDVIFVWEDESASFDALQNDYFANGTMSIIESSMVFHESRFFLLPATTGDNFSSTAGSLGLLAVIYALQWISISTLGEGGFVCPKVLNPILRCAGSGITPSGQMCCEHCTLDILRK</sequence>
<dbReference type="EMBL" id="JAJJMB010006998">
    <property type="protein sequence ID" value="KAI3932651.1"/>
    <property type="molecule type" value="Genomic_DNA"/>
</dbReference>
<reference evidence="1" key="1">
    <citation type="submission" date="2022-04" db="EMBL/GenBank/DDBJ databases">
        <title>A functionally conserved STORR gene fusion in Papaver species that diverged 16.8 million years ago.</title>
        <authorList>
            <person name="Catania T."/>
        </authorList>
    </citation>
    <scope>NUCLEOTIDE SEQUENCE</scope>
    <source>
        <strain evidence="1">S-188037</strain>
    </source>
</reference>
<evidence type="ECO:0000313" key="1">
    <source>
        <dbReference type="EMBL" id="KAI3932651.1"/>
    </source>
</evidence>